<organism evidence="1 2">
    <name type="scientific">Holothuria leucospilota</name>
    <name type="common">Black long sea cucumber</name>
    <name type="synonym">Mertensiothuria leucospilota</name>
    <dbReference type="NCBI Taxonomy" id="206669"/>
    <lineage>
        <taxon>Eukaryota</taxon>
        <taxon>Metazoa</taxon>
        <taxon>Echinodermata</taxon>
        <taxon>Eleutherozoa</taxon>
        <taxon>Echinozoa</taxon>
        <taxon>Holothuroidea</taxon>
        <taxon>Aspidochirotacea</taxon>
        <taxon>Aspidochirotida</taxon>
        <taxon>Holothuriidae</taxon>
        <taxon>Holothuria</taxon>
    </lineage>
</organism>
<reference evidence="1" key="1">
    <citation type="submission" date="2021-10" db="EMBL/GenBank/DDBJ databases">
        <title>Tropical sea cucumber genome reveals ecological adaptation and Cuvierian tubules defense mechanism.</title>
        <authorList>
            <person name="Chen T."/>
        </authorList>
    </citation>
    <scope>NUCLEOTIDE SEQUENCE</scope>
    <source>
        <strain evidence="1">Nanhai2018</strain>
        <tissue evidence="1">Muscle</tissue>
    </source>
</reference>
<evidence type="ECO:0000313" key="2">
    <source>
        <dbReference type="Proteomes" id="UP001152320"/>
    </source>
</evidence>
<dbReference type="AlphaFoldDB" id="A0A9Q0YJF2"/>
<dbReference type="Proteomes" id="UP001152320">
    <property type="component" value="Chromosome 21"/>
</dbReference>
<dbReference type="EMBL" id="JAIZAY010000021">
    <property type="protein sequence ID" value="KAJ8021629.1"/>
    <property type="molecule type" value="Genomic_DNA"/>
</dbReference>
<dbReference type="OrthoDB" id="10067251at2759"/>
<protein>
    <submittedName>
        <fullName evidence="1">Uncharacterized protein</fullName>
    </submittedName>
</protein>
<evidence type="ECO:0000313" key="1">
    <source>
        <dbReference type="EMBL" id="KAJ8021629.1"/>
    </source>
</evidence>
<accession>A0A9Q0YJF2</accession>
<comment type="caution">
    <text evidence="1">The sequence shown here is derived from an EMBL/GenBank/DDBJ whole genome shotgun (WGS) entry which is preliminary data.</text>
</comment>
<proteinExistence type="predicted"/>
<keyword evidence="2" id="KW-1185">Reference proteome</keyword>
<gene>
    <name evidence="1" type="ORF">HOLleu_38888</name>
</gene>
<name>A0A9Q0YJF2_HOLLE</name>
<sequence>MRFGCYLDAEPLRVRRQAESCARKLAQTRSDIYFISSCKRLDLIPKGLELKNPLRSTLPQYPAADRICRKASEKLRNLTLRNAYSRQKSLEGQLRTQQRTLDGVINDPVTATRIREFITHSYRESLSQKFVLKHKKLMELNQRYGLPEIHVPKNRPVRQKDLVNTAGNFETGTSIFNLSSKPLTTSQSKALERGLSFCPSKTLDRVQLCSDYEQFARRIRLKEFFGEQSEGNTWSRPINYKPSTWTPPKGRNMYVDAFVEKARQYLNSFLQDQRHTRVEKNIDEAESKAIYDLKYDTSIVVKPADKGGATVILNRESYTKIALEQLKADTAFYCTLRKDPVDIGVDERVTY</sequence>